<keyword evidence="2" id="KW-1185">Reference proteome</keyword>
<gene>
    <name evidence="1" type="ORF">Q2T77_08655</name>
</gene>
<proteinExistence type="predicted"/>
<dbReference type="RefSeq" id="WP_286534841.1">
    <property type="nucleotide sequence ID" value="NZ_JAUJZH010000005.1"/>
</dbReference>
<sequence length="207" mass="20623">MTGCASVTHGTTQSLKVETLTSDGKAIEGAECRLSNDKGDALTLSGQSVLVRRSGANLKVECTQAGLPPATGQAVSRVNAGMVGNIVVGGVIGAAIDVGSGAGYNYPSWMQLVFGEERSYDRSVQQGDQPVAGVALGVTRMAASVPVAAAPPKVAVAEVVAPAPTAPPPAPVVAAVAPPPDPTPAAAPKPVSRVSLDDLGALLPARK</sequence>
<comment type="caution">
    <text evidence="1">The sequence shown here is derived from an EMBL/GenBank/DDBJ whole genome shotgun (WGS) entry which is preliminary data.</text>
</comment>
<evidence type="ECO:0008006" key="3">
    <source>
        <dbReference type="Google" id="ProtNLM"/>
    </source>
</evidence>
<reference evidence="1" key="1">
    <citation type="submission" date="2023-06" db="EMBL/GenBank/DDBJ databases">
        <authorList>
            <person name="Jiang Y."/>
            <person name="Liu Q."/>
        </authorList>
    </citation>
    <scope>NUCLEOTIDE SEQUENCE</scope>
    <source>
        <strain evidence="1">CGMCC 1.12090</strain>
    </source>
</reference>
<dbReference type="Proteomes" id="UP001169027">
    <property type="component" value="Unassembled WGS sequence"/>
</dbReference>
<name>A0ABT8S308_9BURK</name>
<protein>
    <recommendedName>
        <fullName evidence="3">Translation initiation factor 2</fullName>
    </recommendedName>
</protein>
<dbReference type="EMBL" id="JAUKVY010000005">
    <property type="protein sequence ID" value="MDO1532357.1"/>
    <property type="molecule type" value="Genomic_DNA"/>
</dbReference>
<accession>A0ABT8S308</accession>
<evidence type="ECO:0000313" key="2">
    <source>
        <dbReference type="Proteomes" id="UP001169027"/>
    </source>
</evidence>
<evidence type="ECO:0000313" key="1">
    <source>
        <dbReference type="EMBL" id="MDO1532357.1"/>
    </source>
</evidence>
<organism evidence="1 2">
    <name type="scientific">Variovorax ginsengisoli</name>
    <dbReference type="NCBI Taxonomy" id="363844"/>
    <lineage>
        <taxon>Bacteria</taxon>
        <taxon>Pseudomonadati</taxon>
        <taxon>Pseudomonadota</taxon>
        <taxon>Betaproteobacteria</taxon>
        <taxon>Burkholderiales</taxon>
        <taxon>Comamonadaceae</taxon>
        <taxon>Variovorax</taxon>
    </lineage>
</organism>